<gene>
    <name evidence="7" type="ORF">X474_14445</name>
</gene>
<dbReference type="FunFam" id="3.40.50.300:FF:001278">
    <property type="entry name" value="Iron-sulfur cluster carrier protein"/>
    <property type="match status" value="1"/>
</dbReference>
<keyword evidence="1 6" id="KW-0479">Metal-binding</keyword>
<dbReference type="InterPro" id="IPR034904">
    <property type="entry name" value="FSCA_dom_sf"/>
</dbReference>
<dbReference type="GO" id="GO:0016887">
    <property type="term" value="F:ATP hydrolysis activity"/>
    <property type="evidence" value="ECO:0007669"/>
    <property type="project" value="UniProtKB-UniRule"/>
</dbReference>
<dbReference type="Gene3D" id="3.40.50.300">
    <property type="entry name" value="P-loop containing nucleotide triphosphate hydrolases"/>
    <property type="match status" value="1"/>
</dbReference>
<keyword evidence="8" id="KW-1185">Reference proteome</keyword>
<dbReference type="Gene3D" id="3.30.300.130">
    <property type="entry name" value="Fe-S cluster assembly (FSCA)"/>
    <property type="match status" value="1"/>
</dbReference>
<dbReference type="InterPro" id="IPR044304">
    <property type="entry name" value="NUBPL-like"/>
</dbReference>
<dbReference type="InterPro" id="IPR000808">
    <property type="entry name" value="Mrp-like_CS"/>
</dbReference>
<evidence type="ECO:0000256" key="4">
    <source>
        <dbReference type="ARBA" id="ARBA00023004"/>
    </source>
</evidence>
<dbReference type="PANTHER" id="PTHR42961">
    <property type="entry name" value="IRON-SULFUR PROTEIN NUBPL"/>
    <property type="match status" value="1"/>
</dbReference>
<evidence type="ECO:0000256" key="1">
    <source>
        <dbReference type="ARBA" id="ARBA00022723"/>
    </source>
</evidence>
<dbReference type="InParanoid" id="A0A0D2J5J5"/>
<dbReference type="GO" id="GO:0016226">
    <property type="term" value="P:iron-sulfur cluster assembly"/>
    <property type="evidence" value="ECO:0007669"/>
    <property type="project" value="InterPro"/>
</dbReference>
<dbReference type="RefSeq" id="WP_044349455.1">
    <property type="nucleotide sequence ID" value="NZ_AZAC01000016.1"/>
</dbReference>
<accession>A0A0D2J5J5</accession>
<dbReference type="InterPro" id="IPR027417">
    <property type="entry name" value="P-loop_NTPase"/>
</dbReference>
<reference evidence="7 8" key="1">
    <citation type="submission" date="2013-11" db="EMBL/GenBank/DDBJ databases">
        <title>Metagenomic analysis of a methanogenic consortium involved in long chain n-alkane degradation.</title>
        <authorList>
            <person name="Davidova I.A."/>
            <person name="Callaghan A.V."/>
            <person name="Wawrik B."/>
            <person name="Pruitt S."/>
            <person name="Marks C."/>
            <person name="Duncan K.E."/>
            <person name="Suflita J.M."/>
        </authorList>
    </citation>
    <scope>NUCLEOTIDE SEQUENCE [LARGE SCALE GENOMIC DNA]</scope>
    <source>
        <strain evidence="7 8">SPR</strain>
    </source>
</reference>
<dbReference type="InterPro" id="IPR033756">
    <property type="entry name" value="YlxH/NBP35"/>
</dbReference>
<dbReference type="GO" id="GO:0140663">
    <property type="term" value="F:ATP-dependent FeS chaperone activity"/>
    <property type="evidence" value="ECO:0007669"/>
    <property type="project" value="InterPro"/>
</dbReference>
<dbReference type="Proteomes" id="UP000032233">
    <property type="component" value="Unassembled WGS sequence"/>
</dbReference>
<dbReference type="SUPFAM" id="SSF52540">
    <property type="entry name" value="P-loop containing nucleoside triphosphate hydrolases"/>
    <property type="match status" value="1"/>
</dbReference>
<proteinExistence type="inferred from homology"/>
<evidence type="ECO:0000256" key="3">
    <source>
        <dbReference type="ARBA" id="ARBA00022840"/>
    </source>
</evidence>
<dbReference type="SUPFAM" id="SSF117916">
    <property type="entry name" value="Fe-S cluster assembly (FSCA) domain-like"/>
    <property type="match status" value="1"/>
</dbReference>
<dbReference type="STRING" id="1429043.X474_14445"/>
<dbReference type="GO" id="GO:0005524">
    <property type="term" value="F:ATP binding"/>
    <property type="evidence" value="ECO:0007669"/>
    <property type="project" value="UniProtKB-UniRule"/>
</dbReference>
<evidence type="ECO:0000256" key="6">
    <source>
        <dbReference type="HAMAP-Rule" id="MF_02040"/>
    </source>
</evidence>
<evidence type="ECO:0000256" key="5">
    <source>
        <dbReference type="ARBA" id="ARBA00023014"/>
    </source>
</evidence>
<comment type="similarity">
    <text evidence="6">Belongs to the Mrp/NBP35 ATP-binding proteins family.</text>
</comment>
<evidence type="ECO:0000313" key="7">
    <source>
        <dbReference type="EMBL" id="KIX13389.1"/>
    </source>
</evidence>
<dbReference type="InterPro" id="IPR019591">
    <property type="entry name" value="Mrp/NBP35_ATP-bd"/>
</dbReference>
<dbReference type="AlphaFoldDB" id="A0A0D2J5J5"/>
<organism evidence="7 8">
    <name type="scientific">Dethiosulfatarculus sandiegensis</name>
    <dbReference type="NCBI Taxonomy" id="1429043"/>
    <lineage>
        <taxon>Bacteria</taxon>
        <taxon>Pseudomonadati</taxon>
        <taxon>Thermodesulfobacteriota</taxon>
        <taxon>Desulfarculia</taxon>
        <taxon>Desulfarculales</taxon>
        <taxon>Desulfarculaceae</taxon>
        <taxon>Dethiosulfatarculus</taxon>
    </lineage>
</organism>
<keyword evidence="4 6" id="KW-0408">Iron</keyword>
<dbReference type="EMBL" id="AZAC01000016">
    <property type="protein sequence ID" value="KIX13389.1"/>
    <property type="molecule type" value="Genomic_DNA"/>
</dbReference>
<dbReference type="GO" id="GO:0046872">
    <property type="term" value="F:metal ion binding"/>
    <property type="evidence" value="ECO:0007669"/>
    <property type="project" value="UniProtKB-KW"/>
</dbReference>
<evidence type="ECO:0000256" key="2">
    <source>
        <dbReference type="ARBA" id="ARBA00022741"/>
    </source>
</evidence>
<keyword evidence="2 6" id="KW-0547">Nucleotide-binding</keyword>
<dbReference type="PROSITE" id="PS01215">
    <property type="entry name" value="MRP"/>
    <property type="match status" value="1"/>
</dbReference>
<comment type="subunit">
    <text evidence="6">Homodimer.</text>
</comment>
<keyword evidence="6" id="KW-0378">Hydrolase</keyword>
<dbReference type="PANTHER" id="PTHR42961:SF2">
    <property type="entry name" value="IRON-SULFUR PROTEIN NUBPL"/>
    <property type="match status" value="1"/>
</dbReference>
<dbReference type="FunCoup" id="A0A0D2J5J5">
    <property type="interactions" value="499"/>
</dbReference>
<protein>
    <recommendedName>
        <fullName evidence="6">Iron-sulfur cluster carrier protein</fullName>
    </recommendedName>
</protein>
<sequence length="349" mass="37041">MSDKAKQGAIEEIFVSALKKVQYPGFEMDLITMELIEEARLVDGKAVIKMRPIAAPPDVREKLENEIASALSGLPGVKELELNMPQPAPAKDPNQPPTPTPIEGVTAVVPVASGKGGVGKSTVAANLALGLAKLGLKVGLLDLDLYGPSVPIMLGVKDAEPTSSGDKLAPIVAHGIKTVSIGYLMDNEKALIWRGPLIMKAVRQLLHQVDWAPLDVLVLDLPPGTGDVQISMAQEVPITGAVVVTTPQDVALVDAVKGVDMFKAVNAHVFGIVENMSYFICDECQKRHEIFGNGSVKPLCEKLGVDYLGDLPLDTAVRELSDKGTPVVLGDTPAGEAYLELARKIKAKL</sequence>
<comment type="caution">
    <text evidence="7">The sequence shown here is derived from an EMBL/GenBank/DDBJ whole genome shotgun (WGS) entry which is preliminary data.</text>
</comment>
<dbReference type="GO" id="GO:0051539">
    <property type="term" value="F:4 iron, 4 sulfur cluster binding"/>
    <property type="evidence" value="ECO:0007669"/>
    <property type="project" value="TreeGrafter"/>
</dbReference>
<dbReference type="OrthoDB" id="9809679at2"/>
<keyword evidence="3 6" id="KW-0067">ATP-binding</keyword>
<evidence type="ECO:0000313" key="8">
    <source>
        <dbReference type="Proteomes" id="UP000032233"/>
    </source>
</evidence>
<feature type="binding site" evidence="6">
    <location>
        <begin position="114"/>
        <end position="121"/>
    </location>
    <ligand>
        <name>ATP</name>
        <dbReference type="ChEBI" id="CHEBI:30616"/>
    </ligand>
</feature>
<keyword evidence="5 6" id="KW-0411">Iron-sulfur</keyword>
<dbReference type="HAMAP" id="MF_02040">
    <property type="entry name" value="Mrp_NBP35"/>
    <property type="match status" value="1"/>
</dbReference>
<dbReference type="CDD" id="cd02037">
    <property type="entry name" value="Mrp_NBP35"/>
    <property type="match status" value="1"/>
</dbReference>
<dbReference type="Pfam" id="PF10609">
    <property type="entry name" value="ParA"/>
    <property type="match status" value="1"/>
</dbReference>
<comment type="function">
    <text evidence="6">Binds and transfers iron-sulfur (Fe-S) clusters to target apoproteins. Can hydrolyze ATP.</text>
</comment>
<name>A0A0D2J5J5_9BACT</name>